<dbReference type="Proteomes" id="UP000309215">
    <property type="component" value="Unassembled WGS sequence"/>
</dbReference>
<dbReference type="NCBIfam" id="TIGR01409">
    <property type="entry name" value="TAT_signal_seq"/>
    <property type="match status" value="1"/>
</dbReference>
<sequence length="141" mass="15112">MRIEGHGLVRRRLRAPSAPQHHAARGSRRGDTSRRGARCPCPHPSAGPRSRRGFLKLSAATNATAGPPLQLDFGSIVGEAFPRLASGRALNSRVTAFESRTTEPGRIGASWSGATIRPSTSVGWRETGRSTYPSGLRRSSK</sequence>
<evidence type="ECO:0000313" key="3">
    <source>
        <dbReference type="Proteomes" id="UP000309215"/>
    </source>
</evidence>
<keyword evidence="3" id="KW-1185">Reference proteome</keyword>
<dbReference type="AlphaFoldDB" id="A0A4U1J9I1"/>
<dbReference type="InterPro" id="IPR019546">
    <property type="entry name" value="TAT_signal_bac_arc"/>
</dbReference>
<evidence type="ECO:0000256" key="1">
    <source>
        <dbReference type="SAM" id="MobiDB-lite"/>
    </source>
</evidence>
<organism evidence="2 3">
    <name type="scientific">Polyangium fumosum</name>
    <dbReference type="NCBI Taxonomy" id="889272"/>
    <lineage>
        <taxon>Bacteria</taxon>
        <taxon>Pseudomonadati</taxon>
        <taxon>Myxococcota</taxon>
        <taxon>Polyangia</taxon>
        <taxon>Polyangiales</taxon>
        <taxon>Polyangiaceae</taxon>
        <taxon>Polyangium</taxon>
    </lineage>
</organism>
<comment type="caution">
    <text evidence="2">The sequence shown here is derived from an EMBL/GenBank/DDBJ whole genome shotgun (WGS) entry which is preliminary data.</text>
</comment>
<dbReference type="EMBL" id="SSMQ01000023">
    <property type="protein sequence ID" value="TKD05060.1"/>
    <property type="molecule type" value="Genomic_DNA"/>
</dbReference>
<reference evidence="2 3" key="1">
    <citation type="submission" date="2019-04" db="EMBL/GenBank/DDBJ databases">
        <authorList>
            <person name="Li Y."/>
            <person name="Wang J."/>
        </authorList>
    </citation>
    <scope>NUCLEOTIDE SEQUENCE [LARGE SCALE GENOMIC DNA]</scope>
    <source>
        <strain evidence="2 3">DSM 14668</strain>
    </source>
</reference>
<feature type="region of interest" description="Disordered" evidence="1">
    <location>
        <begin position="104"/>
        <end position="141"/>
    </location>
</feature>
<protein>
    <submittedName>
        <fullName evidence="2">Twin-arginine translocation signal domain-containing protein</fullName>
    </submittedName>
</protein>
<evidence type="ECO:0000313" key="2">
    <source>
        <dbReference type="EMBL" id="TKD05060.1"/>
    </source>
</evidence>
<proteinExistence type="predicted"/>
<gene>
    <name evidence="2" type="ORF">E8A74_22620</name>
</gene>
<accession>A0A4U1J9I1</accession>
<name>A0A4U1J9I1_9BACT</name>
<feature type="region of interest" description="Disordered" evidence="1">
    <location>
        <begin position="1"/>
        <end position="51"/>
    </location>
</feature>